<name>A0A9N9E6Y9_9GLOM</name>
<proteinExistence type="predicted"/>
<dbReference type="AlphaFoldDB" id="A0A9N9E6Y9"/>
<feature type="non-terminal residue" evidence="1">
    <location>
        <position position="1"/>
    </location>
</feature>
<dbReference type="EMBL" id="CAJVPJ010005359">
    <property type="protein sequence ID" value="CAG8660786.1"/>
    <property type="molecule type" value="Genomic_DNA"/>
</dbReference>
<dbReference type="Proteomes" id="UP000789572">
    <property type="component" value="Unassembled WGS sequence"/>
</dbReference>
<accession>A0A9N9E6Y9</accession>
<sequence length="52" mass="5838">SCHTQAKSCCWAWVAYPWARVADVDWIEGQYLKSGDGGVDMTVYHKNCTVIS</sequence>
<organism evidence="1 2">
    <name type="scientific">Paraglomus occultum</name>
    <dbReference type="NCBI Taxonomy" id="144539"/>
    <lineage>
        <taxon>Eukaryota</taxon>
        <taxon>Fungi</taxon>
        <taxon>Fungi incertae sedis</taxon>
        <taxon>Mucoromycota</taxon>
        <taxon>Glomeromycotina</taxon>
        <taxon>Glomeromycetes</taxon>
        <taxon>Paraglomerales</taxon>
        <taxon>Paraglomeraceae</taxon>
        <taxon>Paraglomus</taxon>
    </lineage>
</organism>
<evidence type="ECO:0000313" key="2">
    <source>
        <dbReference type="Proteomes" id="UP000789572"/>
    </source>
</evidence>
<keyword evidence="2" id="KW-1185">Reference proteome</keyword>
<comment type="caution">
    <text evidence="1">The sequence shown here is derived from an EMBL/GenBank/DDBJ whole genome shotgun (WGS) entry which is preliminary data.</text>
</comment>
<reference evidence="1" key="1">
    <citation type="submission" date="2021-06" db="EMBL/GenBank/DDBJ databases">
        <authorList>
            <person name="Kallberg Y."/>
            <person name="Tangrot J."/>
            <person name="Rosling A."/>
        </authorList>
    </citation>
    <scope>NUCLEOTIDE SEQUENCE</scope>
    <source>
        <strain evidence="1">IA702</strain>
    </source>
</reference>
<evidence type="ECO:0000313" key="1">
    <source>
        <dbReference type="EMBL" id="CAG8660786.1"/>
    </source>
</evidence>
<feature type="non-terminal residue" evidence="1">
    <location>
        <position position="52"/>
    </location>
</feature>
<gene>
    <name evidence="1" type="ORF">POCULU_LOCUS10448</name>
</gene>
<protein>
    <submittedName>
        <fullName evidence="1">1322_t:CDS:1</fullName>
    </submittedName>
</protein>